<dbReference type="InterPro" id="IPR019756">
    <property type="entry name" value="Pept_S26A_signal_pept_1_Ser-AS"/>
</dbReference>
<comment type="similarity">
    <text evidence="3 9">Belongs to the peptidase S26 family.</text>
</comment>
<dbReference type="NCBIfam" id="TIGR02227">
    <property type="entry name" value="sigpep_I_bact"/>
    <property type="match status" value="1"/>
</dbReference>
<evidence type="ECO:0000313" key="11">
    <source>
        <dbReference type="EMBL" id="SHF17744.1"/>
    </source>
</evidence>
<dbReference type="Proteomes" id="UP000184476">
    <property type="component" value="Unassembled WGS sequence"/>
</dbReference>
<keyword evidence="12" id="KW-1185">Reference proteome</keyword>
<comment type="catalytic activity">
    <reaction evidence="1 8">
        <text>Cleavage of hydrophobic, N-terminal signal or leader sequences from secreted and periplasmic proteins.</text>
        <dbReference type="EC" id="3.4.21.89"/>
    </reaction>
</comment>
<evidence type="ECO:0000256" key="1">
    <source>
        <dbReference type="ARBA" id="ARBA00000677"/>
    </source>
</evidence>
<dbReference type="PRINTS" id="PR00727">
    <property type="entry name" value="LEADERPTASE"/>
</dbReference>
<dbReference type="EC" id="3.4.21.89" evidence="4 8"/>
<gene>
    <name evidence="11" type="ORF">SAMN05444392_10971</name>
</gene>
<proteinExistence type="inferred from homology"/>
<feature type="domain" description="Peptidase S26" evidence="10">
    <location>
        <begin position="13"/>
        <end position="171"/>
    </location>
</feature>
<evidence type="ECO:0000256" key="6">
    <source>
        <dbReference type="ARBA" id="ARBA00022801"/>
    </source>
</evidence>
<keyword evidence="8" id="KW-1133">Transmembrane helix</keyword>
<evidence type="ECO:0000256" key="3">
    <source>
        <dbReference type="ARBA" id="ARBA00009370"/>
    </source>
</evidence>
<accession>A0A1M4ZI82</accession>
<organism evidence="11 12">
    <name type="scientific">Seinonella peptonophila</name>
    <dbReference type="NCBI Taxonomy" id="112248"/>
    <lineage>
        <taxon>Bacteria</taxon>
        <taxon>Bacillati</taxon>
        <taxon>Bacillota</taxon>
        <taxon>Bacilli</taxon>
        <taxon>Bacillales</taxon>
        <taxon>Thermoactinomycetaceae</taxon>
        <taxon>Seinonella</taxon>
    </lineage>
</organism>
<keyword evidence="5 8" id="KW-0645">Protease</keyword>
<keyword evidence="8" id="KW-0812">Transmembrane</keyword>
<dbReference type="GO" id="GO:0005886">
    <property type="term" value="C:plasma membrane"/>
    <property type="evidence" value="ECO:0007669"/>
    <property type="project" value="UniProtKB-SubCell"/>
</dbReference>
<evidence type="ECO:0000256" key="8">
    <source>
        <dbReference type="RuleBase" id="RU003993"/>
    </source>
</evidence>
<evidence type="ECO:0000256" key="7">
    <source>
        <dbReference type="PIRSR" id="PIRSR600223-1"/>
    </source>
</evidence>
<evidence type="ECO:0000313" key="12">
    <source>
        <dbReference type="Proteomes" id="UP000184476"/>
    </source>
</evidence>
<evidence type="ECO:0000256" key="4">
    <source>
        <dbReference type="ARBA" id="ARBA00013208"/>
    </source>
</evidence>
<dbReference type="PANTHER" id="PTHR43390">
    <property type="entry name" value="SIGNAL PEPTIDASE I"/>
    <property type="match status" value="1"/>
</dbReference>
<dbReference type="STRING" id="112248.SAMN05444392_10971"/>
<evidence type="ECO:0000256" key="9">
    <source>
        <dbReference type="RuleBase" id="RU362042"/>
    </source>
</evidence>
<dbReference type="InterPro" id="IPR019757">
    <property type="entry name" value="Pept_S26A_signal_pept_1_Lys-AS"/>
</dbReference>
<dbReference type="GO" id="GO:0004252">
    <property type="term" value="F:serine-type endopeptidase activity"/>
    <property type="evidence" value="ECO:0007669"/>
    <property type="project" value="InterPro"/>
</dbReference>
<evidence type="ECO:0000256" key="5">
    <source>
        <dbReference type="ARBA" id="ARBA00022670"/>
    </source>
</evidence>
<feature type="active site" evidence="7">
    <location>
        <position position="86"/>
    </location>
</feature>
<dbReference type="PROSITE" id="PS00760">
    <property type="entry name" value="SPASE_I_2"/>
    <property type="match status" value="1"/>
</dbReference>
<protein>
    <recommendedName>
        <fullName evidence="4 8">Signal peptidase I</fullName>
        <ecNumber evidence="4 8">3.4.21.89</ecNumber>
    </recommendedName>
</protein>
<dbReference type="PROSITE" id="PS00501">
    <property type="entry name" value="SPASE_I_1"/>
    <property type="match status" value="1"/>
</dbReference>
<dbReference type="EMBL" id="FQVL01000009">
    <property type="protein sequence ID" value="SHF17744.1"/>
    <property type="molecule type" value="Genomic_DNA"/>
</dbReference>
<dbReference type="RefSeq" id="WP_073155711.1">
    <property type="nucleotide sequence ID" value="NZ_FQVL01000009.1"/>
</dbReference>
<keyword evidence="6 8" id="KW-0378">Hydrolase</keyword>
<evidence type="ECO:0000259" key="10">
    <source>
        <dbReference type="Pfam" id="PF10502"/>
    </source>
</evidence>
<dbReference type="SUPFAM" id="SSF51306">
    <property type="entry name" value="LexA/Signal peptidase"/>
    <property type="match status" value="1"/>
</dbReference>
<name>A0A1M4ZI82_9BACL</name>
<dbReference type="GO" id="GO:0006465">
    <property type="term" value="P:signal peptide processing"/>
    <property type="evidence" value="ECO:0007669"/>
    <property type="project" value="InterPro"/>
</dbReference>
<dbReference type="PANTHER" id="PTHR43390:SF1">
    <property type="entry name" value="CHLOROPLAST PROCESSING PEPTIDASE"/>
    <property type="match status" value="1"/>
</dbReference>
<dbReference type="AlphaFoldDB" id="A0A1M4ZI82"/>
<dbReference type="GO" id="GO:0009003">
    <property type="term" value="F:signal peptidase activity"/>
    <property type="evidence" value="ECO:0007669"/>
    <property type="project" value="UniProtKB-EC"/>
</dbReference>
<dbReference type="CDD" id="cd06530">
    <property type="entry name" value="S26_SPase_I"/>
    <property type="match status" value="1"/>
</dbReference>
<feature type="active site" evidence="7">
    <location>
        <position position="43"/>
    </location>
</feature>
<dbReference type="InterPro" id="IPR036286">
    <property type="entry name" value="LexA/Signal_pep-like_sf"/>
</dbReference>
<dbReference type="Gene3D" id="2.10.109.10">
    <property type="entry name" value="Umud Fragment, subunit A"/>
    <property type="match status" value="1"/>
</dbReference>
<dbReference type="InterPro" id="IPR019533">
    <property type="entry name" value="Peptidase_S26"/>
</dbReference>
<reference evidence="11 12" key="1">
    <citation type="submission" date="2016-11" db="EMBL/GenBank/DDBJ databases">
        <authorList>
            <person name="Jaros S."/>
            <person name="Januszkiewicz K."/>
            <person name="Wedrychowicz H."/>
        </authorList>
    </citation>
    <scope>NUCLEOTIDE SEQUENCE [LARGE SCALE GENOMIC DNA]</scope>
    <source>
        <strain evidence="11 12">DSM 44666</strain>
    </source>
</reference>
<feature type="transmembrane region" description="Helical" evidence="8">
    <location>
        <begin position="12"/>
        <end position="34"/>
    </location>
</feature>
<dbReference type="OrthoDB" id="9802919at2"/>
<evidence type="ECO:0000256" key="2">
    <source>
        <dbReference type="ARBA" id="ARBA00004401"/>
    </source>
</evidence>
<sequence>MAWLLNFCRRYLSKWVFIFLIPIGLAVLINHYGVAISVVNGTSMQPTLQHGDRLLINKLSFLVARPDRGDVVTFRDPHVATRYLVKRVIGLPGDVIAIRRGVLYCNGTTVPEKYIDTPIEDGNFGPIVVKQGTLFVMGDNRHRFASRDSRYQSVGLVPIELVNGKVEFILWRPSLMAHL</sequence>
<dbReference type="InterPro" id="IPR000223">
    <property type="entry name" value="Pept_S26A_signal_pept_1"/>
</dbReference>
<comment type="subcellular location">
    <subcellularLocation>
        <location evidence="2">Cell membrane</location>
        <topology evidence="2">Single-pass type II membrane protein</topology>
    </subcellularLocation>
    <subcellularLocation>
        <location evidence="9">Membrane</location>
        <topology evidence="9">Single-pass type II membrane protein</topology>
    </subcellularLocation>
</comment>
<dbReference type="Pfam" id="PF10502">
    <property type="entry name" value="Peptidase_S26"/>
    <property type="match status" value="1"/>
</dbReference>
<keyword evidence="8" id="KW-0472">Membrane</keyword>